<gene>
    <name evidence="3" type="ORF">BG53_02400</name>
</gene>
<evidence type="ECO:0000256" key="1">
    <source>
        <dbReference type="SAM" id="Coils"/>
    </source>
</evidence>
<feature type="coiled-coil region" evidence="1">
    <location>
        <begin position="163"/>
        <end position="190"/>
    </location>
</feature>
<organism evidence="3 4">
    <name type="scientific">Paenibacillus darwinianus</name>
    <dbReference type="NCBI Taxonomy" id="1380763"/>
    <lineage>
        <taxon>Bacteria</taxon>
        <taxon>Bacillati</taxon>
        <taxon>Bacillota</taxon>
        <taxon>Bacilli</taxon>
        <taxon>Bacillales</taxon>
        <taxon>Paenibacillaceae</taxon>
        <taxon>Paenibacillus</taxon>
    </lineage>
</organism>
<reference evidence="3 4" key="1">
    <citation type="submission" date="2014-02" db="EMBL/GenBank/DDBJ databases">
        <title>Genome sequence of Paenibacillus darwinianus reveals adaptive mechanisms for survival in Antarctic soils.</title>
        <authorList>
            <person name="Dsouza M."/>
            <person name="Taylor M.W."/>
            <person name="Turner S.J."/>
            <person name="Aislabie J."/>
        </authorList>
    </citation>
    <scope>NUCLEOTIDE SEQUENCE [LARGE SCALE GENOMIC DNA]</scope>
    <source>
        <strain evidence="3 4">CE1</strain>
    </source>
</reference>
<dbReference type="AlphaFoldDB" id="A0A9W5S1K3"/>
<accession>A0A9W5S1K3</accession>
<dbReference type="OrthoDB" id="2679013at2"/>
<sequence>MPHTRKMLVKSRVLLSALLIVLMTSLSVGANAADAAVKLTPTAEAAFGRLAAETGPATRATMKALMGELTALHAEDIRWEEKAKSLRFKNEEALGLLRKAISRIGADQAGRLEEEAKQARARYKPLFDYYRSLNRQMTVARALGGGETASMLRARANGVKLAVQLARQDIRTKEEKLRAAKQEAAKTKARIRGTLAAIDPLKVRLKAVRGAIARHKQSLSDPLDSFKQAVKKKDAAGTTVALSKLVAVSRQITERKRAGYELESRIGVIIQQATAQLP</sequence>
<keyword evidence="4" id="KW-1185">Reference proteome</keyword>
<keyword evidence="2" id="KW-0732">Signal</keyword>
<keyword evidence="1" id="KW-0175">Coiled coil</keyword>
<name>A0A9W5S1K3_9BACL</name>
<feature type="signal peptide" evidence="2">
    <location>
        <begin position="1"/>
        <end position="32"/>
    </location>
</feature>
<protein>
    <submittedName>
        <fullName evidence="3">Uncharacterized protein</fullName>
    </submittedName>
</protein>
<evidence type="ECO:0000256" key="2">
    <source>
        <dbReference type="SAM" id="SignalP"/>
    </source>
</evidence>
<proteinExistence type="predicted"/>
<evidence type="ECO:0000313" key="4">
    <source>
        <dbReference type="Proteomes" id="UP000053750"/>
    </source>
</evidence>
<evidence type="ECO:0000313" key="3">
    <source>
        <dbReference type="EMBL" id="EXX88166.1"/>
    </source>
</evidence>
<dbReference type="RefSeq" id="WP_036581062.1">
    <property type="nucleotide sequence ID" value="NZ_KK082147.1"/>
</dbReference>
<comment type="caution">
    <text evidence="3">The sequence shown here is derived from an EMBL/GenBank/DDBJ whole genome shotgun (WGS) entry which is preliminary data.</text>
</comment>
<feature type="chain" id="PRO_5040823840" evidence="2">
    <location>
        <begin position="33"/>
        <end position="278"/>
    </location>
</feature>
<dbReference type="EMBL" id="JFHU01000133">
    <property type="protein sequence ID" value="EXX88166.1"/>
    <property type="molecule type" value="Genomic_DNA"/>
</dbReference>
<dbReference type="Proteomes" id="UP000053750">
    <property type="component" value="Unassembled WGS sequence"/>
</dbReference>